<feature type="transmembrane region" description="Helical" evidence="1">
    <location>
        <begin position="58"/>
        <end position="79"/>
    </location>
</feature>
<keyword evidence="1" id="KW-1133">Transmembrane helix</keyword>
<dbReference type="EMBL" id="MKEK01000001">
    <property type="protein sequence ID" value="OEY68765.1"/>
    <property type="molecule type" value="Genomic_DNA"/>
</dbReference>
<feature type="transmembrane region" description="Helical" evidence="1">
    <location>
        <begin position="136"/>
        <end position="158"/>
    </location>
</feature>
<evidence type="ECO:0000256" key="1">
    <source>
        <dbReference type="SAM" id="Phobius"/>
    </source>
</evidence>
<evidence type="ECO:0000313" key="3">
    <source>
        <dbReference type="Proteomes" id="UP000242258"/>
    </source>
</evidence>
<organism evidence="2 3">
    <name type="scientific">Rheinheimera salexigens</name>
    <dbReference type="NCBI Taxonomy" id="1628148"/>
    <lineage>
        <taxon>Bacteria</taxon>
        <taxon>Pseudomonadati</taxon>
        <taxon>Pseudomonadota</taxon>
        <taxon>Gammaproteobacteria</taxon>
        <taxon>Chromatiales</taxon>
        <taxon>Chromatiaceae</taxon>
        <taxon>Rheinheimera</taxon>
    </lineage>
</organism>
<sequence length="163" mass="18153">MGKGDLMDGQVDWWMYLLSAFTPVVTLLTLGSLKASAEQKNSTNKADKGITAPDMSPLGVSITTALTQVVLGGMLYALWLGGHGLVFWLIDKPLHISAYFYKPPLVAYWFPYLLGLFFIIYRVLIAPKISQMRIKAIMHSLISLGFLAASYMVMITYLKWLAV</sequence>
<keyword evidence="3" id="KW-1185">Reference proteome</keyword>
<comment type="caution">
    <text evidence="2">The sequence shown here is derived from an EMBL/GenBank/DDBJ whole genome shotgun (WGS) entry which is preliminary data.</text>
</comment>
<gene>
    <name evidence="2" type="ORF">BI198_03675</name>
</gene>
<name>A0A1E7Q3L4_9GAMM</name>
<feature type="transmembrane region" description="Helical" evidence="1">
    <location>
        <begin position="106"/>
        <end position="124"/>
    </location>
</feature>
<feature type="transmembrane region" description="Helical" evidence="1">
    <location>
        <begin position="13"/>
        <end position="37"/>
    </location>
</feature>
<evidence type="ECO:0000313" key="2">
    <source>
        <dbReference type="EMBL" id="OEY68765.1"/>
    </source>
</evidence>
<reference evidence="3" key="1">
    <citation type="submission" date="2016-09" db="EMBL/GenBank/DDBJ databases">
        <authorList>
            <person name="Wan X."/>
            <person name="Hou S."/>
        </authorList>
    </citation>
    <scope>NUCLEOTIDE SEQUENCE [LARGE SCALE GENOMIC DNA]</scope>
    <source>
        <strain evidence="3">KH87</strain>
    </source>
</reference>
<proteinExistence type="predicted"/>
<accession>A0A1E7Q3L4</accession>
<dbReference type="AlphaFoldDB" id="A0A1E7Q3L4"/>
<dbReference type="STRING" id="1628148.BI198_03675"/>
<protein>
    <submittedName>
        <fullName evidence="2">Uncharacterized protein</fullName>
    </submittedName>
</protein>
<dbReference type="Proteomes" id="UP000242258">
    <property type="component" value="Unassembled WGS sequence"/>
</dbReference>
<keyword evidence="1" id="KW-0472">Membrane</keyword>
<keyword evidence="1" id="KW-0812">Transmembrane</keyword>